<evidence type="ECO:0000259" key="3">
    <source>
        <dbReference type="Pfam" id="PF25819"/>
    </source>
</evidence>
<keyword evidence="5" id="KW-1185">Reference proteome</keyword>
<dbReference type="PANTHER" id="PTHR31521:SF2">
    <property type="entry name" value="EXPRESSED PROTEIN"/>
    <property type="match status" value="1"/>
</dbReference>
<feature type="domain" description="Nal1 N-terminal" evidence="2">
    <location>
        <begin position="100"/>
        <end position="179"/>
    </location>
</feature>
<dbReference type="InterPro" id="IPR057904">
    <property type="entry name" value="Nal1_C"/>
</dbReference>
<dbReference type="PANTHER" id="PTHR31521">
    <property type="entry name" value="EXPRESSED PROTEIN"/>
    <property type="match status" value="1"/>
</dbReference>
<proteinExistence type="predicted"/>
<feature type="compositionally biased region" description="Basic and acidic residues" evidence="1">
    <location>
        <begin position="498"/>
        <end position="508"/>
    </location>
</feature>
<gene>
    <name evidence="4" type="ORF">CSSPJE1EN2_LOCUS17171</name>
</gene>
<dbReference type="EMBL" id="OZ023705">
    <property type="protein sequence ID" value="CAK9874922.1"/>
    <property type="molecule type" value="Genomic_DNA"/>
</dbReference>
<reference evidence="4" key="1">
    <citation type="submission" date="2024-03" db="EMBL/GenBank/DDBJ databases">
        <authorList>
            <consortium name="ELIXIR-Norway"/>
            <consortium name="Elixir Norway"/>
        </authorList>
    </citation>
    <scope>NUCLEOTIDE SEQUENCE</scope>
</reference>
<evidence type="ECO:0000313" key="5">
    <source>
        <dbReference type="Proteomes" id="UP001497522"/>
    </source>
</evidence>
<dbReference type="Pfam" id="PF25819">
    <property type="entry name" value="Nal1_C"/>
    <property type="match status" value="1"/>
</dbReference>
<feature type="non-terminal residue" evidence="4">
    <location>
        <position position="1"/>
    </location>
</feature>
<accession>A0ABP1BH66</accession>
<name>A0ABP1BH66_9BRYO</name>
<dbReference type="InterPro" id="IPR057905">
    <property type="entry name" value="Nal1_N"/>
</dbReference>
<dbReference type="Pfam" id="PF25608">
    <property type="entry name" value="NAL1_N"/>
    <property type="match status" value="1"/>
</dbReference>
<feature type="region of interest" description="Disordered" evidence="1">
    <location>
        <begin position="487"/>
        <end position="547"/>
    </location>
</feature>
<feature type="compositionally biased region" description="Basic and acidic residues" evidence="1">
    <location>
        <begin position="534"/>
        <end position="547"/>
    </location>
</feature>
<evidence type="ECO:0000259" key="2">
    <source>
        <dbReference type="Pfam" id="PF25608"/>
    </source>
</evidence>
<dbReference type="InterPro" id="IPR009003">
    <property type="entry name" value="Peptidase_S1_PA"/>
</dbReference>
<organism evidence="4 5">
    <name type="scientific">Sphagnum jensenii</name>
    <dbReference type="NCBI Taxonomy" id="128206"/>
    <lineage>
        <taxon>Eukaryota</taxon>
        <taxon>Viridiplantae</taxon>
        <taxon>Streptophyta</taxon>
        <taxon>Embryophyta</taxon>
        <taxon>Bryophyta</taxon>
        <taxon>Sphagnophytina</taxon>
        <taxon>Sphagnopsida</taxon>
        <taxon>Sphagnales</taxon>
        <taxon>Sphagnaceae</taxon>
        <taxon>Sphagnum</taxon>
    </lineage>
</organism>
<feature type="domain" description="Nal1 C-terminal" evidence="3">
    <location>
        <begin position="192"/>
        <end position="461"/>
    </location>
</feature>
<evidence type="ECO:0000313" key="4">
    <source>
        <dbReference type="EMBL" id="CAK9874922.1"/>
    </source>
</evidence>
<evidence type="ECO:0000256" key="1">
    <source>
        <dbReference type="SAM" id="MobiDB-lite"/>
    </source>
</evidence>
<evidence type="ECO:0008006" key="6">
    <source>
        <dbReference type="Google" id="ProtNLM"/>
    </source>
</evidence>
<dbReference type="SUPFAM" id="SSF50494">
    <property type="entry name" value="Trypsin-like serine proteases"/>
    <property type="match status" value="1"/>
</dbReference>
<dbReference type="Proteomes" id="UP001497522">
    <property type="component" value="Chromosome 4"/>
</dbReference>
<feature type="non-terminal residue" evidence="4">
    <location>
        <position position="547"/>
    </location>
</feature>
<dbReference type="InterPro" id="IPR057906">
    <property type="entry name" value="Nal1"/>
</dbReference>
<protein>
    <recommendedName>
        <fullName evidence="6">Trypsin family protein</fullName>
    </recommendedName>
</protein>
<sequence>MFVKRGKRHGWVHQAACVRNSESELGMRRKKTRRRRHMYAESSPPLQAFASGGHLESSAAYVLWPPSSWLNGSAEERAAYFYGLQKDAELGTDNRVSTGQQAATLLDLMTIRAYHSTTLRRYSLGTALGFRTRQGVLTSIPAIIVFVVRKVHRQWLLDEQKLPSLLEGPGGVWCDVDVVEFSYYGAPATTPKEQIYTELVEGLRGNDPSIGSGSQVASQETYGTLGAIVQSQTNSRQLGFLTNRHVAVDLDYPAQKMFHPLPPNLGPGVYLGAVERATSFIRDDMWYGIFAGTNPDTFVRADGAFIPFTESFDISRVTTTVKGVGEMGEVIYVDLQAPINSLIAKHVVKVGRSSGLTRGIIMAYAVEYNDEKGNCFFTDFLIVGENKLIFELEGDSGSLILLIGDEGAMEKPRPIGIIWGGTANRGRLKLRNGHGPENWTSGVDLGRLLNLLQLDLITTDEDLREAIEVKRHCMAAQHLETKDHFGFSLSGPTTKTQEVFRPRKREMESEGVSRWQGGGDGSEDGSYEISLNHGHPEGGSKRDALLL</sequence>